<feature type="transmembrane region" description="Helical" evidence="1">
    <location>
        <begin position="27"/>
        <end position="45"/>
    </location>
</feature>
<proteinExistence type="predicted"/>
<evidence type="ECO:0000313" key="3">
    <source>
        <dbReference type="EMBL" id="CAE4648727.1"/>
    </source>
</evidence>
<dbReference type="GO" id="GO:0016462">
    <property type="term" value="F:pyrophosphatase activity"/>
    <property type="evidence" value="ECO:0007669"/>
    <property type="project" value="InterPro"/>
</dbReference>
<dbReference type="InterPro" id="IPR004097">
    <property type="entry name" value="DHHA2"/>
</dbReference>
<dbReference type="EMBL" id="HBNR01072903">
    <property type="protein sequence ID" value="CAE4648727.1"/>
    <property type="molecule type" value="Transcribed_RNA"/>
</dbReference>
<dbReference type="SUPFAM" id="SSF64182">
    <property type="entry name" value="DHH phosphoesterases"/>
    <property type="match status" value="1"/>
</dbReference>
<reference evidence="3" key="1">
    <citation type="submission" date="2021-01" db="EMBL/GenBank/DDBJ databases">
        <authorList>
            <person name="Corre E."/>
            <person name="Pelletier E."/>
            <person name="Niang G."/>
            <person name="Scheremetjew M."/>
            <person name="Finn R."/>
            <person name="Kale V."/>
            <person name="Holt S."/>
            <person name="Cochrane G."/>
            <person name="Meng A."/>
            <person name="Brown T."/>
            <person name="Cohen L."/>
        </authorList>
    </citation>
    <scope>NUCLEOTIDE SEQUENCE</scope>
    <source>
        <strain evidence="3">CCMP3105</strain>
    </source>
</reference>
<keyword evidence="1" id="KW-1133">Transmembrane helix</keyword>
<dbReference type="AlphaFoldDB" id="A0A7S4SLA4"/>
<dbReference type="InterPro" id="IPR038222">
    <property type="entry name" value="DHHA2_dom_sf"/>
</dbReference>
<dbReference type="Gene3D" id="3.90.1640.10">
    <property type="entry name" value="inorganic pyrophosphatase (n-terminal core)"/>
    <property type="match status" value="1"/>
</dbReference>
<dbReference type="Pfam" id="PF02833">
    <property type="entry name" value="DHHA2"/>
    <property type="match status" value="1"/>
</dbReference>
<dbReference type="SMART" id="SM01131">
    <property type="entry name" value="DHHA2"/>
    <property type="match status" value="1"/>
</dbReference>
<sequence>MRSLCSATSILYSRATAAGLKITKVTKTIAGLMLPIAGLMLAGILSDSLGFRSPTTTEIDKHHAEELAKLAGLNMSAFADGMLNAKAKVGQMSPMELLKLDSKIYTIGGEKLRVSVIETTRPTDVLNKKVSLVHAMRKMVEDEKLDDVLFFVIDITQETALFLSGSKTASAMIEKAWHVWVDENTGVAILPGVLSRKKQIIPALEAATVARNEVNEL</sequence>
<dbReference type="Gene3D" id="3.10.310.20">
    <property type="entry name" value="DHHA2 domain"/>
    <property type="match status" value="1"/>
</dbReference>
<name>A0A7S4SLA4_9DINO</name>
<feature type="domain" description="DHHA2" evidence="2">
    <location>
        <begin position="79"/>
        <end position="208"/>
    </location>
</feature>
<accession>A0A7S4SLA4</accession>
<gene>
    <name evidence="3" type="ORF">AMON00008_LOCUS51692</name>
</gene>
<keyword evidence="1" id="KW-0472">Membrane</keyword>
<keyword evidence="1" id="KW-0812">Transmembrane</keyword>
<dbReference type="InterPro" id="IPR038763">
    <property type="entry name" value="DHH_sf"/>
</dbReference>
<protein>
    <recommendedName>
        <fullName evidence="2">DHHA2 domain-containing protein</fullName>
    </recommendedName>
</protein>
<dbReference type="GO" id="GO:0005737">
    <property type="term" value="C:cytoplasm"/>
    <property type="evidence" value="ECO:0007669"/>
    <property type="project" value="InterPro"/>
</dbReference>
<evidence type="ECO:0000256" key="1">
    <source>
        <dbReference type="SAM" id="Phobius"/>
    </source>
</evidence>
<evidence type="ECO:0000259" key="2">
    <source>
        <dbReference type="SMART" id="SM01131"/>
    </source>
</evidence>
<organism evidence="3">
    <name type="scientific">Alexandrium monilatum</name>
    <dbReference type="NCBI Taxonomy" id="311494"/>
    <lineage>
        <taxon>Eukaryota</taxon>
        <taxon>Sar</taxon>
        <taxon>Alveolata</taxon>
        <taxon>Dinophyceae</taxon>
        <taxon>Gonyaulacales</taxon>
        <taxon>Pyrocystaceae</taxon>
        <taxon>Alexandrium</taxon>
    </lineage>
</organism>